<feature type="transmembrane region" description="Helical" evidence="2">
    <location>
        <begin position="85"/>
        <end position="105"/>
    </location>
</feature>
<dbReference type="InterPro" id="IPR050593">
    <property type="entry name" value="LovG"/>
</dbReference>
<dbReference type="PANTHER" id="PTHR48070">
    <property type="entry name" value="ESTERASE OVCA2"/>
    <property type="match status" value="1"/>
</dbReference>
<dbReference type="STRING" id="40296.A0A0A2KYE8"/>
<gene>
    <name evidence="4" type="ORF">PITC_057750</name>
</gene>
<sequence>MPRNYVLINVKRQAYVWFQYPNPEPVDVVEFHYPSGRLPAKLDQPPEESNHRWAWGYGDSLSGRIRGIEQSVADIFRYLEKHGPFLGLMGFSMGAATGAIVASLLEKRRTIGNFQFNTDHPPLKFVVAVCGFTLEDPLYNDIYNPKIETPIFLAIASIDVMVAESESLRLRDSSTNTTLHFFEGAHHFPRDEVFLKTLNQFIENALNTKEDHEEDWEDCGDL</sequence>
<accession>A0A0A2KYE8</accession>
<evidence type="ECO:0000256" key="1">
    <source>
        <dbReference type="ARBA" id="ARBA00022801"/>
    </source>
</evidence>
<dbReference type="PhylomeDB" id="A0A0A2KYE8"/>
<dbReference type="GO" id="GO:0005634">
    <property type="term" value="C:nucleus"/>
    <property type="evidence" value="ECO:0007669"/>
    <property type="project" value="TreeGrafter"/>
</dbReference>
<dbReference type="InterPro" id="IPR029058">
    <property type="entry name" value="AB_hydrolase_fold"/>
</dbReference>
<dbReference type="SUPFAM" id="SSF53474">
    <property type="entry name" value="alpha/beta-Hydrolases"/>
    <property type="match status" value="1"/>
</dbReference>
<dbReference type="GO" id="GO:0019748">
    <property type="term" value="P:secondary metabolic process"/>
    <property type="evidence" value="ECO:0007669"/>
    <property type="project" value="TreeGrafter"/>
</dbReference>
<dbReference type="GO" id="GO:0017000">
    <property type="term" value="P:antibiotic biosynthetic process"/>
    <property type="evidence" value="ECO:0007669"/>
    <property type="project" value="UniProtKB-ARBA"/>
</dbReference>
<dbReference type="OrthoDB" id="2094269at2759"/>
<dbReference type="GO" id="GO:0072330">
    <property type="term" value="P:monocarboxylic acid biosynthetic process"/>
    <property type="evidence" value="ECO:0007669"/>
    <property type="project" value="UniProtKB-ARBA"/>
</dbReference>
<dbReference type="InterPro" id="IPR005645">
    <property type="entry name" value="FSH-like_dom"/>
</dbReference>
<feature type="domain" description="Serine hydrolase" evidence="3">
    <location>
        <begin position="28"/>
        <end position="196"/>
    </location>
</feature>
<dbReference type="EMBL" id="JQGA01000866">
    <property type="protein sequence ID" value="KGO72799.1"/>
    <property type="molecule type" value="Genomic_DNA"/>
</dbReference>
<dbReference type="Proteomes" id="UP000030104">
    <property type="component" value="Unassembled WGS sequence"/>
</dbReference>
<dbReference type="OMA" id="PMEFAIC"/>
<evidence type="ECO:0000256" key="2">
    <source>
        <dbReference type="SAM" id="Phobius"/>
    </source>
</evidence>
<name>A0A0A2KYE8_PENIT</name>
<reference evidence="4 5" key="1">
    <citation type="journal article" date="2015" name="Mol. Plant Microbe Interact.">
        <title>Genome, transcriptome, and functional analyses of Penicillium expansum provide new insights into secondary metabolism and pathogenicity.</title>
        <authorList>
            <person name="Ballester A.R."/>
            <person name="Marcet-Houben M."/>
            <person name="Levin E."/>
            <person name="Sela N."/>
            <person name="Selma-Lazaro C."/>
            <person name="Carmona L."/>
            <person name="Wisniewski M."/>
            <person name="Droby S."/>
            <person name="Gonzalez-Candelas L."/>
            <person name="Gabaldon T."/>
        </authorList>
    </citation>
    <scope>NUCLEOTIDE SEQUENCE [LARGE SCALE GENOMIC DNA]</scope>
    <source>
        <strain evidence="4 5">PHI-1</strain>
    </source>
</reference>
<evidence type="ECO:0000313" key="4">
    <source>
        <dbReference type="EMBL" id="KGO72799.1"/>
    </source>
</evidence>
<keyword evidence="2" id="KW-0472">Membrane</keyword>
<keyword evidence="2" id="KW-0812">Transmembrane</keyword>
<dbReference type="GO" id="GO:0005737">
    <property type="term" value="C:cytoplasm"/>
    <property type="evidence" value="ECO:0007669"/>
    <property type="project" value="TreeGrafter"/>
</dbReference>
<protein>
    <submittedName>
        <fullName evidence="4">Serine hydrolase FSH</fullName>
    </submittedName>
</protein>
<proteinExistence type="predicted"/>
<dbReference type="AlphaFoldDB" id="A0A0A2KYE8"/>
<dbReference type="GO" id="GO:0016787">
    <property type="term" value="F:hydrolase activity"/>
    <property type="evidence" value="ECO:0007669"/>
    <property type="project" value="UniProtKB-KW"/>
</dbReference>
<keyword evidence="2" id="KW-1133">Transmembrane helix</keyword>
<dbReference type="Gene3D" id="3.40.50.1820">
    <property type="entry name" value="alpha/beta hydrolase"/>
    <property type="match status" value="1"/>
</dbReference>
<dbReference type="Pfam" id="PF03959">
    <property type="entry name" value="FSH1"/>
    <property type="match status" value="1"/>
</dbReference>
<dbReference type="HOGENOM" id="CLU_051938_2_0_1"/>
<keyword evidence="1 4" id="KW-0378">Hydrolase</keyword>
<dbReference type="PANTHER" id="PTHR48070:SF6">
    <property type="entry name" value="ESTERASE OVCA2"/>
    <property type="match status" value="1"/>
</dbReference>
<keyword evidence="5" id="KW-1185">Reference proteome</keyword>
<comment type="caution">
    <text evidence="4">The sequence shown here is derived from an EMBL/GenBank/DDBJ whole genome shotgun (WGS) entry which is preliminary data.</text>
</comment>
<evidence type="ECO:0000259" key="3">
    <source>
        <dbReference type="Pfam" id="PF03959"/>
    </source>
</evidence>
<organism evidence="4 5">
    <name type="scientific">Penicillium italicum</name>
    <name type="common">Blue mold</name>
    <dbReference type="NCBI Taxonomy" id="40296"/>
    <lineage>
        <taxon>Eukaryota</taxon>
        <taxon>Fungi</taxon>
        <taxon>Dikarya</taxon>
        <taxon>Ascomycota</taxon>
        <taxon>Pezizomycotina</taxon>
        <taxon>Eurotiomycetes</taxon>
        <taxon>Eurotiomycetidae</taxon>
        <taxon>Eurotiales</taxon>
        <taxon>Aspergillaceae</taxon>
        <taxon>Penicillium</taxon>
    </lineage>
</organism>
<evidence type="ECO:0000313" key="5">
    <source>
        <dbReference type="Proteomes" id="UP000030104"/>
    </source>
</evidence>